<dbReference type="CDD" id="cd13889">
    <property type="entry name" value="CuRO_3_BOD"/>
    <property type="match status" value="1"/>
</dbReference>
<reference evidence="5 6" key="1">
    <citation type="submission" date="2018-09" db="EMBL/GenBank/DDBJ databases">
        <title>Novel species of Cryobacterium.</title>
        <authorList>
            <person name="Liu Q."/>
            <person name="Xin Y.-H."/>
        </authorList>
    </citation>
    <scope>NUCLEOTIDE SEQUENCE [LARGE SCALE GENOMIC DNA]</scope>
    <source>
        <strain evidence="5 6">Hh39</strain>
    </source>
</reference>
<sequence>MTITRRQVLLIGGIGAIGAAGALWLPRETLDAKSISKLPASEMPRPFRTPLVLAPLLSPTSSGIDPLDGAPVNYYTVTEVAASAAILPRLKTPILGYNGVFPGPTISVDQGSKTVLRMRNQLPAIHPLDGGTTMTSTHLHGSASLPQYDGYASDVTPNGFYKDYKYTNFQPARTLWYHDHAVHRTAQNAYSGLAGQYHLHDPLERALLPQGEYDVPLTITDAMFAVDGSLGYADNDHSGLWGDVILVNGKPWPVMKVQKRVYRFRILNASISRSLRPTLSTGDPLVIVGTDGGLMPRSQSVVTYRHAGAERYEVLIDFRKYATGQRIELRNLSNKNNVDYDFTNKIMAFDVVGDPVNTGDPTWNTIPGTLVGSEPMSLTAAQSTKTRRFRLKRNDLTNLFTIDDGSWQDVVASGFVKVVANPALGATEIWEFENSSGGWFHPIHIHLIDFQILSRNGRAPFPAELGPKDVVYVGEGETVRLLMKFGPHRGKYMIHCHNLPHEDHDMMVQFSVGLDPNDVDVNDPMTAARSAWDTGA</sequence>
<proteinExistence type="inferred from homology"/>
<accession>A0A3A5MQC7</accession>
<dbReference type="Pfam" id="PF07732">
    <property type="entry name" value="Cu-oxidase_3"/>
    <property type="match status" value="1"/>
</dbReference>
<evidence type="ECO:0000259" key="3">
    <source>
        <dbReference type="Pfam" id="PF07731"/>
    </source>
</evidence>
<feature type="transmembrane region" description="Helical" evidence="2">
    <location>
        <begin position="7"/>
        <end position="25"/>
    </location>
</feature>
<dbReference type="EMBL" id="QZVS01000049">
    <property type="protein sequence ID" value="RJT91321.1"/>
    <property type="molecule type" value="Genomic_DNA"/>
</dbReference>
<evidence type="ECO:0000259" key="4">
    <source>
        <dbReference type="Pfam" id="PF07732"/>
    </source>
</evidence>
<dbReference type="InterPro" id="IPR045087">
    <property type="entry name" value="Cu-oxidase_fam"/>
</dbReference>
<dbReference type="GO" id="GO:0005507">
    <property type="term" value="F:copper ion binding"/>
    <property type="evidence" value="ECO:0007669"/>
    <property type="project" value="InterPro"/>
</dbReference>
<dbReference type="OrthoDB" id="345021at2"/>
<comment type="similarity">
    <text evidence="1">Belongs to the multicopper oxidase family.</text>
</comment>
<dbReference type="InterPro" id="IPR011706">
    <property type="entry name" value="Cu-oxidase_C"/>
</dbReference>
<dbReference type="PANTHER" id="PTHR48267">
    <property type="entry name" value="CUPREDOXIN SUPERFAMILY PROTEIN"/>
    <property type="match status" value="1"/>
</dbReference>
<keyword evidence="6" id="KW-1185">Reference proteome</keyword>
<dbReference type="SUPFAM" id="SSF49503">
    <property type="entry name" value="Cupredoxins"/>
    <property type="match status" value="2"/>
</dbReference>
<evidence type="ECO:0000256" key="2">
    <source>
        <dbReference type="SAM" id="Phobius"/>
    </source>
</evidence>
<keyword evidence="2" id="KW-0812">Transmembrane</keyword>
<gene>
    <name evidence="5" type="ORF">D6T64_02140</name>
</gene>
<name>A0A3A5MQC7_9MICO</name>
<evidence type="ECO:0000256" key="1">
    <source>
        <dbReference type="ARBA" id="ARBA00010609"/>
    </source>
</evidence>
<dbReference type="AlphaFoldDB" id="A0A3A5MQC7"/>
<keyword evidence="2" id="KW-0472">Membrane</keyword>
<dbReference type="Gene3D" id="2.60.40.420">
    <property type="entry name" value="Cupredoxins - blue copper proteins"/>
    <property type="match status" value="3"/>
</dbReference>
<feature type="domain" description="Plastocyanin-like" evidence="4">
    <location>
        <begin position="89"/>
        <end position="202"/>
    </location>
</feature>
<evidence type="ECO:0000313" key="5">
    <source>
        <dbReference type="EMBL" id="RJT91321.1"/>
    </source>
</evidence>
<dbReference type="InterPro" id="IPR006311">
    <property type="entry name" value="TAT_signal"/>
</dbReference>
<dbReference type="GO" id="GO:0016491">
    <property type="term" value="F:oxidoreductase activity"/>
    <property type="evidence" value="ECO:0007669"/>
    <property type="project" value="InterPro"/>
</dbReference>
<dbReference type="InterPro" id="IPR008972">
    <property type="entry name" value="Cupredoxin"/>
</dbReference>
<dbReference type="Pfam" id="PF07731">
    <property type="entry name" value="Cu-oxidase_2"/>
    <property type="match status" value="1"/>
</dbReference>
<dbReference type="PANTHER" id="PTHR48267:SF1">
    <property type="entry name" value="BILIRUBIN OXIDASE"/>
    <property type="match status" value="1"/>
</dbReference>
<dbReference type="PROSITE" id="PS51318">
    <property type="entry name" value="TAT"/>
    <property type="match status" value="1"/>
</dbReference>
<organism evidence="5 6">
    <name type="scientific">Cryobacterium melibiosiphilum</name>
    <dbReference type="NCBI Taxonomy" id="995039"/>
    <lineage>
        <taxon>Bacteria</taxon>
        <taxon>Bacillati</taxon>
        <taxon>Actinomycetota</taxon>
        <taxon>Actinomycetes</taxon>
        <taxon>Micrococcales</taxon>
        <taxon>Microbacteriaceae</taxon>
        <taxon>Cryobacterium</taxon>
    </lineage>
</organism>
<comment type="caution">
    <text evidence="5">The sequence shown here is derived from an EMBL/GenBank/DDBJ whole genome shotgun (WGS) entry which is preliminary data.</text>
</comment>
<protein>
    <submittedName>
        <fullName evidence="5">Multicopper oxidase family protein</fullName>
    </submittedName>
</protein>
<keyword evidence="2" id="KW-1133">Transmembrane helix</keyword>
<evidence type="ECO:0000313" key="6">
    <source>
        <dbReference type="Proteomes" id="UP000272015"/>
    </source>
</evidence>
<feature type="domain" description="Plastocyanin-like" evidence="3">
    <location>
        <begin position="417"/>
        <end position="512"/>
    </location>
</feature>
<dbReference type="Proteomes" id="UP000272015">
    <property type="component" value="Unassembled WGS sequence"/>
</dbReference>
<dbReference type="InterPro" id="IPR011707">
    <property type="entry name" value="Cu-oxidase-like_N"/>
</dbReference>